<gene>
    <name evidence="1" type="ORF">ERUC_LOCUS11015</name>
</gene>
<dbReference type="Proteomes" id="UP001642260">
    <property type="component" value="Unassembled WGS sequence"/>
</dbReference>
<dbReference type="EMBL" id="CAKOAT010107599">
    <property type="protein sequence ID" value="CAH8327262.1"/>
    <property type="molecule type" value="Genomic_DNA"/>
</dbReference>
<comment type="caution">
    <text evidence="1">The sequence shown here is derived from an EMBL/GenBank/DDBJ whole genome shotgun (WGS) entry which is preliminary data.</text>
</comment>
<accession>A0ABC8JIG3</accession>
<name>A0ABC8JIG3_ERUVS</name>
<keyword evidence="2" id="KW-1185">Reference proteome</keyword>
<organism evidence="1 2">
    <name type="scientific">Eruca vesicaria subsp. sativa</name>
    <name type="common">Garden rocket</name>
    <name type="synonym">Eruca sativa</name>
    <dbReference type="NCBI Taxonomy" id="29727"/>
    <lineage>
        <taxon>Eukaryota</taxon>
        <taxon>Viridiplantae</taxon>
        <taxon>Streptophyta</taxon>
        <taxon>Embryophyta</taxon>
        <taxon>Tracheophyta</taxon>
        <taxon>Spermatophyta</taxon>
        <taxon>Magnoliopsida</taxon>
        <taxon>eudicotyledons</taxon>
        <taxon>Gunneridae</taxon>
        <taxon>Pentapetalae</taxon>
        <taxon>rosids</taxon>
        <taxon>malvids</taxon>
        <taxon>Brassicales</taxon>
        <taxon>Brassicaceae</taxon>
        <taxon>Brassiceae</taxon>
        <taxon>Eruca</taxon>
    </lineage>
</organism>
<protein>
    <recommendedName>
        <fullName evidence="3">Protein yippee-like</fullName>
    </recommendedName>
</protein>
<evidence type="ECO:0008006" key="3">
    <source>
        <dbReference type="Google" id="ProtNLM"/>
    </source>
</evidence>
<evidence type="ECO:0000313" key="2">
    <source>
        <dbReference type="Proteomes" id="UP001642260"/>
    </source>
</evidence>
<sequence>MGRVFAIELEGPVYTCKKCHTHLGVPNDVISKNGPYEYEFTRLFNTFLAERTSNDGYKGILCVCCSSEIGNYGVSDPNSYWVMRDELHGPEGSDDDEV</sequence>
<evidence type="ECO:0000313" key="1">
    <source>
        <dbReference type="EMBL" id="CAH8327262.1"/>
    </source>
</evidence>
<dbReference type="AlphaFoldDB" id="A0ABC8JIG3"/>
<proteinExistence type="predicted"/>
<reference evidence="1 2" key="1">
    <citation type="submission" date="2022-03" db="EMBL/GenBank/DDBJ databases">
        <authorList>
            <person name="Macdonald S."/>
            <person name="Ahmed S."/>
            <person name="Newling K."/>
        </authorList>
    </citation>
    <scope>NUCLEOTIDE SEQUENCE [LARGE SCALE GENOMIC DNA]</scope>
</reference>